<dbReference type="InterPro" id="IPR047153">
    <property type="entry name" value="TRIM45/56/19-like"/>
</dbReference>
<dbReference type="GO" id="GO:0008270">
    <property type="term" value="F:zinc ion binding"/>
    <property type="evidence" value="ECO:0007669"/>
    <property type="project" value="UniProtKB-KW"/>
</dbReference>
<dbReference type="SUPFAM" id="SSF50969">
    <property type="entry name" value="YVTN repeat-like/Quinoprotein amine dehydrogenase"/>
    <property type="match status" value="1"/>
</dbReference>
<name>A0A6J8AVS8_MYTCO</name>
<feature type="domain" description="B box-type" evidence="3">
    <location>
        <begin position="7"/>
        <end position="57"/>
    </location>
</feature>
<evidence type="ECO:0000313" key="4">
    <source>
        <dbReference type="EMBL" id="CAC5374870.1"/>
    </source>
</evidence>
<dbReference type="PANTHER" id="PTHR25462">
    <property type="entry name" value="BONUS, ISOFORM C-RELATED"/>
    <property type="match status" value="1"/>
</dbReference>
<keyword evidence="1" id="KW-0863">Zinc-finger</keyword>
<dbReference type="InterPro" id="IPR011044">
    <property type="entry name" value="Quino_amine_DH_bsu"/>
</dbReference>
<reference evidence="4 5" key="1">
    <citation type="submission" date="2020-06" db="EMBL/GenBank/DDBJ databases">
        <authorList>
            <person name="Li R."/>
            <person name="Bekaert M."/>
        </authorList>
    </citation>
    <scope>NUCLEOTIDE SEQUENCE [LARGE SCALE GENOMIC DNA]</scope>
    <source>
        <strain evidence="5">wild</strain>
    </source>
</reference>
<evidence type="ECO:0000313" key="5">
    <source>
        <dbReference type="Proteomes" id="UP000507470"/>
    </source>
</evidence>
<dbReference type="InterPro" id="IPR000315">
    <property type="entry name" value="Znf_B-box"/>
</dbReference>
<dbReference type="PROSITE" id="PS50119">
    <property type="entry name" value="ZF_BBOX"/>
    <property type="match status" value="1"/>
</dbReference>
<keyword evidence="1" id="KW-0479">Metal-binding</keyword>
<dbReference type="OrthoDB" id="6121460at2759"/>
<dbReference type="InterPro" id="IPR011042">
    <property type="entry name" value="6-blade_b-propeller_TolB-like"/>
</dbReference>
<evidence type="ECO:0000256" key="1">
    <source>
        <dbReference type="PROSITE-ProRule" id="PRU00024"/>
    </source>
</evidence>
<organism evidence="4 5">
    <name type="scientific">Mytilus coruscus</name>
    <name type="common">Sea mussel</name>
    <dbReference type="NCBI Taxonomy" id="42192"/>
    <lineage>
        <taxon>Eukaryota</taxon>
        <taxon>Metazoa</taxon>
        <taxon>Spiralia</taxon>
        <taxon>Lophotrochozoa</taxon>
        <taxon>Mollusca</taxon>
        <taxon>Bivalvia</taxon>
        <taxon>Autobranchia</taxon>
        <taxon>Pteriomorphia</taxon>
        <taxon>Mytilida</taxon>
        <taxon>Mytiloidea</taxon>
        <taxon>Mytilidae</taxon>
        <taxon>Mytilinae</taxon>
        <taxon>Mytilus</taxon>
    </lineage>
</organism>
<evidence type="ECO:0000256" key="2">
    <source>
        <dbReference type="SAM" id="Coils"/>
    </source>
</evidence>
<dbReference type="PANTHER" id="PTHR25462:SF296">
    <property type="entry name" value="MEIOTIC P26, ISOFORM F"/>
    <property type="match status" value="1"/>
</dbReference>
<dbReference type="EMBL" id="CACVKT020002093">
    <property type="protein sequence ID" value="CAC5374870.1"/>
    <property type="molecule type" value="Genomic_DNA"/>
</dbReference>
<accession>A0A6J8AVS8</accession>
<proteinExistence type="predicted"/>
<dbReference type="Proteomes" id="UP000507470">
    <property type="component" value="Unassembled WGS sequence"/>
</dbReference>
<protein>
    <recommendedName>
        <fullName evidence="3">B box-type domain-containing protein</fullName>
    </recommendedName>
</protein>
<feature type="coiled-coil region" evidence="2">
    <location>
        <begin position="141"/>
        <end position="201"/>
    </location>
</feature>
<keyword evidence="5" id="KW-1185">Reference proteome</keyword>
<dbReference type="CDD" id="cd19757">
    <property type="entry name" value="Bbox1"/>
    <property type="match status" value="1"/>
</dbReference>
<keyword evidence="2" id="KW-0175">Coiled coil</keyword>
<sequence length="567" mass="64385">MYRVMATNWTTCGTCDYRHITKPSILWCSECDEGICHECNEHHSISKATREHSTVYIDEYKKLPPTVLEITQTCKHHNEKIQIYCNKHDCPCCKKCTVETHNECKKLIDIDDVVKDVKSSNAFIDIEHILAEISENIKRIRKDREENLTAMKETREKIESEIRMTKLKIVSYLDKLQEDILKELSEKEESESKQIQKLLTTLQQTGKDVTECQHNIANIKQYASDLQAFLVLKQIEHDIEEKDTFIQTLVKNEELNHATLSWKISSGVQNFQTSLATFGNIVVESKSSGITIARRKNKQAQIIVMAPSPFSLDNIELKLRKTVSTRGNNITGCSLFSDGKMLFSSYEDKKVVVLKNDGSKPGKIKSEFQTFDVKQIDESLIAITTGYEGGKIILADLLEKKTKKIIDVAVSNDGIAVYGDWLYFSARKKGLMRVNIIDGSICEVVYKPMCECAYIAVFGNNLYFTNKSENTVTCSDLERNVKWIFKDESILPFPLGISVDHYGNVYVVGNEFSNVVAISPNGKRSKIILSSTDGLDCPQVLHYNRDDNQLLVANQTGNAFLFDVIFQ</sequence>
<dbReference type="Gene3D" id="3.30.160.60">
    <property type="entry name" value="Classic Zinc Finger"/>
    <property type="match status" value="1"/>
</dbReference>
<dbReference type="AlphaFoldDB" id="A0A6J8AVS8"/>
<gene>
    <name evidence="4" type="ORF">MCOR_12095</name>
</gene>
<evidence type="ECO:0000259" key="3">
    <source>
        <dbReference type="PROSITE" id="PS50119"/>
    </source>
</evidence>
<keyword evidence="1" id="KW-0862">Zinc</keyword>
<dbReference type="Gene3D" id="2.120.10.30">
    <property type="entry name" value="TolB, C-terminal domain"/>
    <property type="match status" value="1"/>
</dbReference>